<name>A0A6C0F553_9ZZZZ</name>
<protein>
    <submittedName>
        <fullName evidence="1">Uncharacterized protein</fullName>
    </submittedName>
</protein>
<evidence type="ECO:0000313" key="1">
    <source>
        <dbReference type="EMBL" id="QHT36302.1"/>
    </source>
</evidence>
<reference evidence="1" key="1">
    <citation type="journal article" date="2020" name="Nature">
        <title>Giant virus diversity and host interactions through global metagenomics.</title>
        <authorList>
            <person name="Schulz F."/>
            <person name="Roux S."/>
            <person name="Paez-Espino D."/>
            <person name="Jungbluth S."/>
            <person name="Walsh D.A."/>
            <person name="Denef V.J."/>
            <person name="McMahon K.D."/>
            <person name="Konstantinidis K.T."/>
            <person name="Eloe-Fadrosh E.A."/>
            <person name="Kyrpides N.C."/>
            <person name="Woyke T."/>
        </authorList>
    </citation>
    <scope>NUCLEOTIDE SEQUENCE</scope>
    <source>
        <strain evidence="1">GVMAG-M-3300009182-46</strain>
    </source>
</reference>
<proteinExistence type="predicted"/>
<organism evidence="1">
    <name type="scientific">viral metagenome</name>
    <dbReference type="NCBI Taxonomy" id="1070528"/>
    <lineage>
        <taxon>unclassified sequences</taxon>
        <taxon>metagenomes</taxon>
        <taxon>organismal metagenomes</taxon>
    </lineage>
</organism>
<accession>A0A6C0F553</accession>
<sequence>MQKKHVVLFQTKHQDWIAYSTTGADAKRIINVNKKHAVFYIFECNLLKQHPHTMKLKAPFEKYYDCKKIIKYKEESFSESDDYIIISYEDDDDGSICLDVMCKI</sequence>
<dbReference type="AlphaFoldDB" id="A0A6C0F553"/>
<dbReference type="EMBL" id="MN739036">
    <property type="protein sequence ID" value="QHT36302.1"/>
    <property type="molecule type" value="Genomic_DNA"/>
</dbReference>